<dbReference type="EMBL" id="CP162511">
    <property type="protein sequence ID" value="XDI07149.1"/>
    <property type="molecule type" value="Genomic_DNA"/>
</dbReference>
<dbReference type="GO" id="GO:0005829">
    <property type="term" value="C:cytosol"/>
    <property type="evidence" value="ECO:0007669"/>
    <property type="project" value="TreeGrafter"/>
</dbReference>
<evidence type="ECO:0000313" key="1">
    <source>
        <dbReference type="EMBL" id="XDI07149.1"/>
    </source>
</evidence>
<dbReference type="Gene3D" id="3.40.50.880">
    <property type="match status" value="1"/>
</dbReference>
<name>A0AB39BLN1_9MICO</name>
<proteinExistence type="predicted"/>
<accession>A0AB39BLN1</accession>
<dbReference type="PANTHER" id="PTHR43235:SF1">
    <property type="entry name" value="GLUTAMINE AMIDOTRANSFERASE PB2B2.05-RELATED"/>
    <property type="match status" value="1"/>
</dbReference>
<dbReference type="PRINTS" id="PR00096">
    <property type="entry name" value="GATASE"/>
</dbReference>
<dbReference type="RefSeq" id="WP_368499524.1">
    <property type="nucleotide sequence ID" value="NZ_CP162511.1"/>
</dbReference>
<dbReference type="PROSITE" id="PS51273">
    <property type="entry name" value="GATASE_TYPE_1"/>
    <property type="match status" value="1"/>
</dbReference>
<dbReference type="InterPro" id="IPR011697">
    <property type="entry name" value="Peptidase_C26"/>
</dbReference>
<organism evidence="1">
    <name type="scientific">Herbiconiux sp. A18JL235</name>
    <dbReference type="NCBI Taxonomy" id="3152363"/>
    <lineage>
        <taxon>Bacteria</taxon>
        <taxon>Bacillati</taxon>
        <taxon>Actinomycetota</taxon>
        <taxon>Actinomycetes</taxon>
        <taxon>Micrococcales</taxon>
        <taxon>Microbacteriaceae</taxon>
        <taxon>Herbiconiux</taxon>
    </lineage>
</organism>
<dbReference type="InterPro" id="IPR029062">
    <property type="entry name" value="Class_I_gatase-like"/>
</dbReference>
<reference evidence="1" key="1">
    <citation type="submission" date="2024-05" db="EMBL/GenBank/DDBJ databases">
        <title>Herbiconiux sp. A18JL235.</title>
        <authorList>
            <person name="Zhang G."/>
        </authorList>
    </citation>
    <scope>NUCLEOTIDE SEQUENCE</scope>
    <source>
        <strain evidence="1">A18JL235</strain>
    </source>
</reference>
<dbReference type="PANTHER" id="PTHR43235">
    <property type="entry name" value="GLUTAMINE AMIDOTRANSFERASE PB2B2.05-RELATED"/>
    <property type="match status" value="1"/>
</dbReference>
<sequence length="245" mass="26118">MSSAPLLSIVSVTDARPHAPEYHAYSAMLAERTARGARRAGWRVERVAAADVSVATTLRRTERAAALVLLGGEDIAPEFYRAARGYRAEGAHAERADEAQIALVGRALGRHTPLLGICRGHQIIDVALGGTLVQDLGEHSGHRNDGVEIHRVMSDHEVELEPGSRLHGVLGGRVITRSAHHQAIDRLGEGLRVVARASDGLIEAVEHETAPITGVQWHPEDPRAPRGQLGALLAGLATPALRLAA</sequence>
<dbReference type="GO" id="GO:0006598">
    <property type="term" value="P:polyamine catabolic process"/>
    <property type="evidence" value="ECO:0007669"/>
    <property type="project" value="TreeGrafter"/>
</dbReference>
<dbReference type="Pfam" id="PF07722">
    <property type="entry name" value="Peptidase_C26"/>
    <property type="match status" value="1"/>
</dbReference>
<dbReference type="SUPFAM" id="SSF52317">
    <property type="entry name" value="Class I glutamine amidotransferase-like"/>
    <property type="match status" value="1"/>
</dbReference>
<dbReference type="InterPro" id="IPR044668">
    <property type="entry name" value="PuuD-like"/>
</dbReference>
<gene>
    <name evidence="1" type="ORF">ABFY20_08625</name>
</gene>
<keyword evidence="1" id="KW-0378">Hydrolase</keyword>
<dbReference type="AlphaFoldDB" id="A0AB39BLN1"/>
<dbReference type="GO" id="GO:0033969">
    <property type="term" value="F:gamma-glutamyl-gamma-aminobutyrate hydrolase activity"/>
    <property type="evidence" value="ECO:0007669"/>
    <property type="project" value="TreeGrafter"/>
</dbReference>
<protein>
    <submittedName>
        <fullName evidence="1">Gamma-glutamyl-gamma-aminobutyrate hydrolase family protein</fullName>
    </submittedName>
</protein>